<gene>
    <name evidence="1" type="ORF">HYC85_022050</name>
</gene>
<proteinExistence type="predicted"/>
<reference evidence="1 2" key="2">
    <citation type="submission" date="2020-07" db="EMBL/GenBank/DDBJ databases">
        <title>Genome assembly of wild tea tree DASZ reveals pedigree and selection history of tea varieties.</title>
        <authorList>
            <person name="Zhang W."/>
        </authorList>
    </citation>
    <scope>NUCLEOTIDE SEQUENCE [LARGE SCALE GENOMIC DNA]</scope>
    <source>
        <strain evidence="2">cv. G240</strain>
        <tissue evidence="1">Leaf</tissue>
    </source>
</reference>
<dbReference type="Proteomes" id="UP000593564">
    <property type="component" value="Unassembled WGS sequence"/>
</dbReference>
<comment type="caution">
    <text evidence="1">The sequence shown here is derived from an EMBL/GenBank/DDBJ whole genome shotgun (WGS) entry which is preliminary data.</text>
</comment>
<name>A0A7J7GJA5_CAMSI</name>
<dbReference type="AlphaFoldDB" id="A0A7J7GJA5"/>
<evidence type="ECO:0000313" key="1">
    <source>
        <dbReference type="EMBL" id="KAF5940883.1"/>
    </source>
</evidence>
<sequence length="57" mass="6084">MESVFCYGITICPLLNTMKGLGAGEEGEGGGGGWVSRGCTPKIFWKAQYVQGLPFKI</sequence>
<evidence type="ECO:0000313" key="2">
    <source>
        <dbReference type="Proteomes" id="UP000593564"/>
    </source>
</evidence>
<dbReference type="EMBL" id="JACBKZ010000010">
    <property type="protein sequence ID" value="KAF5940883.1"/>
    <property type="molecule type" value="Genomic_DNA"/>
</dbReference>
<keyword evidence="2" id="KW-1185">Reference proteome</keyword>
<accession>A0A7J7GJA5</accession>
<reference evidence="2" key="1">
    <citation type="journal article" date="2020" name="Nat. Commun.">
        <title>Genome assembly of wild tea tree DASZ reveals pedigree and selection history of tea varieties.</title>
        <authorList>
            <person name="Zhang W."/>
            <person name="Zhang Y."/>
            <person name="Qiu H."/>
            <person name="Guo Y."/>
            <person name="Wan H."/>
            <person name="Zhang X."/>
            <person name="Scossa F."/>
            <person name="Alseekh S."/>
            <person name="Zhang Q."/>
            <person name="Wang P."/>
            <person name="Xu L."/>
            <person name="Schmidt M.H."/>
            <person name="Jia X."/>
            <person name="Li D."/>
            <person name="Zhu A."/>
            <person name="Guo F."/>
            <person name="Chen W."/>
            <person name="Ni D."/>
            <person name="Usadel B."/>
            <person name="Fernie A.R."/>
            <person name="Wen W."/>
        </authorList>
    </citation>
    <scope>NUCLEOTIDE SEQUENCE [LARGE SCALE GENOMIC DNA]</scope>
    <source>
        <strain evidence="2">cv. G240</strain>
    </source>
</reference>
<organism evidence="1 2">
    <name type="scientific">Camellia sinensis</name>
    <name type="common">Tea plant</name>
    <name type="synonym">Thea sinensis</name>
    <dbReference type="NCBI Taxonomy" id="4442"/>
    <lineage>
        <taxon>Eukaryota</taxon>
        <taxon>Viridiplantae</taxon>
        <taxon>Streptophyta</taxon>
        <taxon>Embryophyta</taxon>
        <taxon>Tracheophyta</taxon>
        <taxon>Spermatophyta</taxon>
        <taxon>Magnoliopsida</taxon>
        <taxon>eudicotyledons</taxon>
        <taxon>Gunneridae</taxon>
        <taxon>Pentapetalae</taxon>
        <taxon>asterids</taxon>
        <taxon>Ericales</taxon>
        <taxon>Theaceae</taxon>
        <taxon>Camellia</taxon>
    </lineage>
</organism>
<protein>
    <submittedName>
        <fullName evidence="1">Uncharacterized protein</fullName>
    </submittedName>
</protein>